<evidence type="ECO:0000313" key="5">
    <source>
        <dbReference type="EMBL" id="KRL62020.1"/>
    </source>
</evidence>
<dbReference type="RefSeq" id="WP_027825253.1">
    <property type="nucleotide sequence ID" value="NZ_AUEI01000013.1"/>
</dbReference>
<dbReference type="GO" id="GO:0045892">
    <property type="term" value="P:negative regulation of DNA-templated transcription"/>
    <property type="evidence" value="ECO:0007669"/>
    <property type="project" value="TreeGrafter"/>
</dbReference>
<keyword evidence="3" id="KW-0804">Transcription</keyword>
<dbReference type="OrthoDB" id="9815017at2"/>
<evidence type="ECO:0000256" key="2">
    <source>
        <dbReference type="ARBA" id="ARBA00023125"/>
    </source>
</evidence>
<dbReference type="GO" id="GO:0003700">
    <property type="term" value="F:DNA-binding transcription factor activity"/>
    <property type="evidence" value="ECO:0007669"/>
    <property type="project" value="InterPro"/>
</dbReference>
<dbReference type="PRINTS" id="PR00035">
    <property type="entry name" value="HTHGNTR"/>
</dbReference>
<dbReference type="Pfam" id="PF07702">
    <property type="entry name" value="UTRA"/>
    <property type="match status" value="1"/>
</dbReference>
<dbReference type="SMART" id="SM00866">
    <property type="entry name" value="UTRA"/>
    <property type="match status" value="1"/>
</dbReference>
<comment type="caution">
    <text evidence="5">The sequence shown here is derived from an EMBL/GenBank/DDBJ whole genome shotgun (WGS) entry which is preliminary data.</text>
</comment>
<evidence type="ECO:0000313" key="6">
    <source>
        <dbReference type="Proteomes" id="UP000051931"/>
    </source>
</evidence>
<feature type="domain" description="HTH gntR-type" evidence="4">
    <location>
        <begin position="2"/>
        <end position="70"/>
    </location>
</feature>
<dbReference type="InterPro" id="IPR000524">
    <property type="entry name" value="Tscrpt_reg_HTH_GntR"/>
</dbReference>
<protein>
    <submittedName>
        <fullName evidence="5">Transcriptional regulator</fullName>
    </submittedName>
</protein>
<dbReference type="SUPFAM" id="SSF64288">
    <property type="entry name" value="Chorismate lyase-like"/>
    <property type="match status" value="1"/>
</dbReference>
<dbReference type="Gene3D" id="3.40.1410.10">
    <property type="entry name" value="Chorismate lyase-like"/>
    <property type="match status" value="1"/>
</dbReference>
<evidence type="ECO:0000259" key="4">
    <source>
        <dbReference type="PROSITE" id="PS50949"/>
    </source>
</evidence>
<reference evidence="5 6" key="1">
    <citation type="journal article" date="2015" name="Genome Announc.">
        <title>Expanding the biotechnology potential of lactobacilli through comparative genomics of 213 strains and associated genera.</title>
        <authorList>
            <person name="Sun Z."/>
            <person name="Harris H.M."/>
            <person name="McCann A."/>
            <person name="Guo C."/>
            <person name="Argimon S."/>
            <person name="Zhang W."/>
            <person name="Yang X."/>
            <person name="Jeffery I.B."/>
            <person name="Cooney J.C."/>
            <person name="Kagawa T.F."/>
            <person name="Liu W."/>
            <person name="Song Y."/>
            <person name="Salvetti E."/>
            <person name="Wrobel A."/>
            <person name="Rasinkangas P."/>
            <person name="Parkhill J."/>
            <person name="Rea M.C."/>
            <person name="O'Sullivan O."/>
            <person name="Ritari J."/>
            <person name="Douillard F.P."/>
            <person name="Paul Ross R."/>
            <person name="Yang R."/>
            <person name="Briner A.E."/>
            <person name="Felis G.E."/>
            <person name="de Vos W.M."/>
            <person name="Barrangou R."/>
            <person name="Klaenhammer T.R."/>
            <person name="Caufield P.W."/>
            <person name="Cui Y."/>
            <person name="Zhang H."/>
            <person name="O'Toole P.W."/>
        </authorList>
    </citation>
    <scope>NUCLEOTIDE SEQUENCE [LARGE SCALE GENOMIC DNA]</scope>
    <source>
        <strain evidence="5 6">DSM 15354</strain>
    </source>
</reference>
<gene>
    <name evidence="5" type="ORF">FC23_GL000396</name>
</gene>
<proteinExistence type="predicted"/>
<dbReference type="InterPro" id="IPR050679">
    <property type="entry name" value="Bact_HTH_transcr_reg"/>
</dbReference>
<keyword evidence="2" id="KW-0238">DNA-binding</keyword>
<dbReference type="Proteomes" id="UP000051931">
    <property type="component" value="Unassembled WGS sequence"/>
</dbReference>
<dbReference type="InterPro" id="IPR036390">
    <property type="entry name" value="WH_DNA-bd_sf"/>
</dbReference>
<dbReference type="PANTHER" id="PTHR44846:SF17">
    <property type="entry name" value="GNTR-FAMILY TRANSCRIPTIONAL REGULATOR"/>
    <property type="match status" value="1"/>
</dbReference>
<dbReference type="PANTHER" id="PTHR44846">
    <property type="entry name" value="MANNOSYL-D-GLYCERATE TRANSPORT/METABOLISM SYSTEM REPRESSOR MNGR-RELATED"/>
    <property type="match status" value="1"/>
</dbReference>
<dbReference type="InterPro" id="IPR011663">
    <property type="entry name" value="UTRA"/>
</dbReference>
<accession>A0A0R1S353</accession>
<dbReference type="STRING" id="1122152.GCA_000425905_01307"/>
<evidence type="ECO:0000256" key="3">
    <source>
        <dbReference type="ARBA" id="ARBA00023163"/>
    </source>
</evidence>
<dbReference type="SMART" id="SM00345">
    <property type="entry name" value="HTH_GNTR"/>
    <property type="match status" value="1"/>
</dbReference>
<evidence type="ECO:0000256" key="1">
    <source>
        <dbReference type="ARBA" id="ARBA00023015"/>
    </source>
</evidence>
<sequence>MSKKYEVLVSQLKQKILEGEYKVDDQLPRELEIASAYNVSRITVRRALAELEKAGLIYRVQGSGTFVKGIISSDWKQNQKNFELINFEENKAELVSFSISKIYQPEIKSDLGLNDFDLVYKVKRIIKRKNVIVAIQKIYLPSKIVQGIRADVLVNSIYDFIRNDLNLEPKKITRTFSNVKANTETEEFFQTDTPLVEAKQISYLQNGNAFEYNQTIFKLDSFKLNEVIIS</sequence>
<dbReference type="Pfam" id="PF00392">
    <property type="entry name" value="GntR"/>
    <property type="match status" value="1"/>
</dbReference>
<dbReference type="PROSITE" id="PS50949">
    <property type="entry name" value="HTH_GNTR"/>
    <property type="match status" value="1"/>
</dbReference>
<dbReference type="Gene3D" id="1.10.10.10">
    <property type="entry name" value="Winged helix-like DNA-binding domain superfamily/Winged helix DNA-binding domain"/>
    <property type="match status" value="1"/>
</dbReference>
<dbReference type="CDD" id="cd07377">
    <property type="entry name" value="WHTH_GntR"/>
    <property type="match status" value="1"/>
</dbReference>
<dbReference type="SUPFAM" id="SSF46785">
    <property type="entry name" value="Winged helix' DNA-binding domain"/>
    <property type="match status" value="1"/>
</dbReference>
<keyword evidence="1" id="KW-0805">Transcription regulation</keyword>
<keyword evidence="6" id="KW-1185">Reference proteome</keyword>
<dbReference type="AlphaFoldDB" id="A0A0R1S353"/>
<dbReference type="PATRIC" id="fig|1122152.4.peg.402"/>
<organism evidence="5 6">
    <name type="scientific">Lactobacillus psittaci DSM 15354</name>
    <dbReference type="NCBI Taxonomy" id="1122152"/>
    <lineage>
        <taxon>Bacteria</taxon>
        <taxon>Bacillati</taxon>
        <taxon>Bacillota</taxon>
        <taxon>Bacilli</taxon>
        <taxon>Lactobacillales</taxon>
        <taxon>Lactobacillaceae</taxon>
        <taxon>Lactobacillus</taxon>
    </lineage>
</organism>
<dbReference type="EMBL" id="AZFB01000014">
    <property type="protein sequence ID" value="KRL62020.1"/>
    <property type="molecule type" value="Genomic_DNA"/>
</dbReference>
<name>A0A0R1S353_9LACO</name>
<dbReference type="eggNOG" id="COG2188">
    <property type="taxonomic scope" value="Bacteria"/>
</dbReference>
<dbReference type="GO" id="GO:0003677">
    <property type="term" value="F:DNA binding"/>
    <property type="evidence" value="ECO:0007669"/>
    <property type="project" value="UniProtKB-KW"/>
</dbReference>
<dbReference type="InterPro" id="IPR036388">
    <property type="entry name" value="WH-like_DNA-bd_sf"/>
</dbReference>
<dbReference type="InterPro" id="IPR028978">
    <property type="entry name" value="Chorismate_lyase_/UTRA_dom_sf"/>
</dbReference>